<sequence length="191" mass="22146">SLKWVQTQLLLKNMTLQSHRRVNSWNAYLKAKISEVNEGREQGERVRLTEYVAEKKDELLEGYNKLTAVEQRAFIDKLQAARDAEMQIVRADPKAISNTVSAAFATMDREVHLLFTRECHANRPTLVDIPVYAPSTNCQRPLNKLVSECRTLIQDELDYVLTEKRVKQKVQMNYDNYERQIVEQYSIALTG</sequence>
<evidence type="ECO:0000313" key="2">
    <source>
        <dbReference type="Proteomes" id="UP001194468"/>
    </source>
</evidence>
<proteinExistence type="predicted"/>
<dbReference type="AlphaFoldDB" id="A0AAD4BJJ9"/>
<feature type="non-terminal residue" evidence="1">
    <location>
        <position position="191"/>
    </location>
</feature>
<protein>
    <submittedName>
        <fullName evidence="1">Uncharacterized protein</fullName>
    </submittedName>
</protein>
<gene>
    <name evidence="1" type="ORF">L210DRAFT_3331503</name>
</gene>
<keyword evidence="2" id="KW-1185">Reference proteome</keyword>
<comment type="caution">
    <text evidence="1">The sequence shown here is derived from an EMBL/GenBank/DDBJ whole genome shotgun (WGS) entry which is preliminary data.</text>
</comment>
<feature type="non-terminal residue" evidence="1">
    <location>
        <position position="1"/>
    </location>
</feature>
<dbReference type="EMBL" id="WHUW01000041">
    <property type="protein sequence ID" value="KAF8432352.1"/>
    <property type="molecule type" value="Genomic_DNA"/>
</dbReference>
<reference evidence="1" key="1">
    <citation type="submission" date="2019-10" db="EMBL/GenBank/DDBJ databases">
        <authorList>
            <consortium name="DOE Joint Genome Institute"/>
            <person name="Kuo A."/>
            <person name="Miyauchi S."/>
            <person name="Kiss E."/>
            <person name="Drula E."/>
            <person name="Kohler A."/>
            <person name="Sanchez-Garcia M."/>
            <person name="Andreopoulos B."/>
            <person name="Barry K.W."/>
            <person name="Bonito G."/>
            <person name="Buee M."/>
            <person name="Carver A."/>
            <person name="Chen C."/>
            <person name="Cichocki N."/>
            <person name="Clum A."/>
            <person name="Culley D."/>
            <person name="Crous P.W."/>
            <person name="Fauchery L."/>
            <person name="Girlanda M."/>
            <person name="Hayes R."/>
            <person name="Keri Z."/>
            <person name="LaButti K."/>
            <person name="Lipzen A."/>
            <person name="Lombard V."/>
            <person name="Magnuson J."/>
            <person name="Maillard F."/>
            <person name="Morin E."/>
            <person name="Murat C."/>
            <person name="Nolan M."/>
            <person name="Ohm R."/>
            <person name="Pangilinan J."/>
            <person name="Pereira M."/>
            <person name="Perotto S."/>
            <person name="Peter M."/>
            <person name="Riley R."/>
            <person name="Sitrit Y."/>
            <person name="Stielow B."/>
            <person name="Szollosi G."/>
            <person name="Zifcakova L."/>
            <person name="Stursova M."/>
            <person name="Spatafora J.W."/>
            <person name="Tedersoo L."/>
            <person name="Vaario L.-M."/>
            <person name="Yamada A."/>
            <person name="Yan M."/>
            <person name="Wang P."/>
            <person name="Xu J."/>
            <person name="Bruns T."/>
            <person name="Baldrian P."/>
            <person name="Vilgalys R."/>
            <person name="Henrissat B."/>
            <person name="Grigoriev I.V."/>
            <person name="Hibbett D."/>
            <person name="Nagy L.G."/>
            <person name="Martin F.M."/>
        </authorList>
    </citation>
    <scope>NUCLEOTIDE SEQUENCE</scope>
    <source>
        <strain evidence="1">BED1</strain>
    </source>
</reference>
<organism evidence="1 2">
    <name type="scientific">Boletus edulis BED1</name>
    <dbReference type="NCBI Taxonomy" id="1328754"/>
    <lineage>
        <taxon>Eukaryota</taxon>
        <taxon>Fungi</taxon>
        <taxon>Dikarya</taxon>
        <taxon>Basidiomycota</taxon>
        <taxon>Agaricomycotina</taxon>
        <taxon>Agaricomycetes</taxon>
        <taxon>Agaricomycetidae</taxon>
        <taxon>Boletales</taxon>
        <taxon>Boletineae</taxon>
        <taxon>Boletaceae</taxon>
        <taxon>Boletoideae</taxon>
        <taxon>Boletus</taxon>
    </lineage>
</organism>
<name>A0AAD4BJJ9_BOLED</name>
<accession>A0AAD4BJJ9</accession>
<reference evidence="1" key="2">
    <citation type="journal article" date="2020" name="Nat. Commun.">
        <title>Large-scale genome sequencing of mycorrhizal fungi provides insights into the early evolution of symbiotic traits.</title>
        <authorList>
            <person name="Miyauchi S."/>
            <person name="Kiss E."/>
            <person name="Kuo A."/>
            <person name="Drula E."/>
            <person name="Kohler A."/>
            <person name="Sanchez-Garcia M."/>
            <person name="Morin E."/>
            <person name="Andreopoulos B."/>
            <person name="Barry K.W."/>
            <person name="Bonito G."/>
            <person name="Buee M."/>
            <person name="Carver A."/>
            <person name="Chen C."/>
            <person name="Cichocki N."/>
            <person name="Clum A."/>
            <person name="Culley D."/>
            <person name="Crous P.W."/>
            <person name="Fauchery L."/>
            <person name="Girlanda M."/>
            <person name="Hayes R.D."/>
            <person name="Keri Z."/>
            <person name="LaButti K."/>
            <person name="Lipzen A."/>
            <person name="Lombard V."/>
            <person name="Magnuson J."/>
            <person name="Maillard F."/>
            <person name="Murat C."/>
            <person name="Nolan M."/>
            <person name="Ohm R.A."/>
            <person name="Pangilinan J."/>
            <person name="Pereira M.F."/>
            <person name="Perotto S."/>
            <person name="Peter M."/>
            <person name="Pfister S."/>
            <person name="Riley R."/>
            <person name="Sitrit Y."/>
            <person name="Stielow J.B."/>
            <person name="Szollosi G."/>
            <person name="Zifcakova L."/>
            <person name="Stursova M."/>
            <person name="Spatafora J.W."/>
            <person name="Tedersoo L."/>
            <person name="Vaario L.M."/>
            <person name="Yamada A."/>
            <person name="Yan M."/>
            <person name="Wang P."/>
            <person name="Xu J."/>
            <person name="Bruns T."/>
            <person name="Baldrian P."/>
            <person name="Vilgalys R."/>
            <person name="Dunand C."/>
            <person name="Henrissat B."/>
            <person name="Grigoriev I.V."/>
            <person name="Hibbett D."/>
            <person name="Nagy L.G."/>
            <person name="Martin F.M."/>
        </authorList>
    </citation>
    <scope>NUCLEOTIDE SEQUENCE</scope>
    <source>
        <strain evidence="1">BED1</strain>
    </source>
</reference>
<dbReference type="Proteomes" id="UP001194468">
    <property type="component" value="Unassembled WGS sequence"/>
</dbReference>
<evidence type="ECO:0000313" key="1">
    <source>
        <dbReference type="EMBL" id="KAF8432352.1"/>
    </source>
</evidence>